<evidence type="ECO:0000313" key="3">
    <source>
        <dbReference type="EMBL" id="RSL55555.1"/>
    </source>
</evidence>
<reference evidence="3 4" key="1">
    <citation type="submission" date="2017-06" db="EMBL/GenBank/DDBJ databases">
        <title>Comparative genomic analysis of Ambrosia Fusariam Clade fungi.</title>
        <authorList>
            <person name="Stajich J.E."/>
            <person name="Carrillo J."/>
            <person name="Kijimoto T."/>
            <person name="Eskalen A."/>
            <person name="O'Donnell K."/>
            <person name="Kasson M."/>
        </authorList>
    </citation>
    <scope>NUCLEOTIDE SEQUENCE [LARGE SCALE GENOMIC DNA]</scope>
    <source>
        <strain evidence="3 4">NRRL62584</strain>
    </source>
</reference>
<accession>A0A428PR98</accession>
<dbReference type="AlphaFoldDB" id="A0A428PR98"/>
<dbReference type="InterPro" id="IPR010730">
    <property type="entry name" value="HET"/>
</dbReference>
<feature type="region of interest" description="Disordered" evidence="1">
    <location>
        <begin position="23"/>
        <end position="42"/>
    </location>
</feature>
<dbReference type="OrthoDB" id="2157530at2759"/>
<protein>
    <recommendedName>
        <fullName evidence="2">Heterokaryon incompatibility domain-containing protein</fullName>
    </recommendedName>
</protein>
<keyword evidence="4" id="KW-1185">Reference proteome</keyword>
<name>A0A428PR98_9HYPO</name>
<comment type="caution">
    <text evidence="3">The sequence shown here is derived from an EMBL/GenBank/DDBJ whole genome shotgun (WGS) entry which is preliminary data.</text>
</comment>
<gene>
    <name evidence="3" type="ORF">CEP54_009337</name>
</gene>
<feature type="compositionally biased region" description="Polar residues" evidence="1">
    <location>
        <begin position="27"/>
        <end position="42"/>
    </location>
</feature>
<proteinExistence type="predicted"/>
<evidence type="ECO:0000256" key="1">
    <source>
        <dbReference type="SAM" id="MobiDB-lite"/>
    </source>
</evidence>
<feature type="domain" description="Heterokaryon incompatibility" evidence="2">
    <location>
        <begin position="62"/>
        <end position="187"/>
    </location>
</feature>
<dbReference type="PANTHER" id="PTHR24148:SF73">
    <property type="entry name" value="HET DOMAIN PROTEIN (AFU_ORTHOLOGUE AFUA_8G01020)"/>
    <property type="match status" value="1"/>
</dbReference>
<evidence type="ECO:0000313" key="4">
    <source>
        <dbReference type="Proteomes" id="UP000288168"/>
    </source>
</evidence>
<sequence length="326" mass="36555">MTANLYEPLDELKREIRLAKLFPKAPQPSNSTDGTTSDQEQGTATEICISLRKASLNDHLEFTALSYTWGDANDTLPITVNGCPFQAARNLVVALRQLQEDDKTVTLWIDAICIQQSNNEEKTWQIQLMKEIYEKATTTVVWLGEDPESAEVMRAFSHMSQMGMSWDQGIVALKKLLNLDYWFRVWFLDTAGLTDGATRMLQQRERYRSSSPGTRGRPLLELLIYAFSHPTVDDTLRSSDPRDRVFGLLNLASDAEDLGVRPNYDKSCEDVFLETWAAILAKGQAALLVYPQYGRPQASSSTNSDSLSSLLAENGRPRLGQKLPLA</sequence>
<evidence type="ECO:0000259" key="2">
    <source>
        <dbReference type="Pfam" id="PF06985"/>
    </source>
</evidence>
<organism evidence="3 4">
    <name type="scientific">Fusarium duplospermum</name>
    <dbReference type="NCBI Taxonomy" id="1325734"/>
    <lineage>
        <taxon>Eukaryota</taxon>
        <taxon>Fungi</taxon>
        <taxon>Dikarya</taxon>
        <taxon>Ascomycota</taxon>
        <taxon>Pezizomycotina</taxon>
        <taxon>Sordariomycetes</taxon>
        <taxon>Hypocreomycetidae</taxon>
        <taxon>Hypocreales</taxon>
        <taxon>Nectriaceae</taxon>
        <taxon>Fusarium</taxon>
        <taxon>Fusarium solani species complex</taxon>
    </lineage>
</organism>
<dbReference type="Pfam" id="PF06985">
    <property type="entry name" value="HET"/>
    <property type="match status" value="1"/>
</dbReference>
<dbReference type="PANTHER" id="PTHR24148">
    <property type="entry name" value="ANKYRIN REPEAT DOMAIN-CONTAINING PROTEIN 39 HOMOLOG-RELATED"/>
    <property type="match status" value="1"/>
</dbReference>
<dbReference type="InterPro" id="IPR052895">
    <property type="entry name" value="HetReg/Transcr_Mod"/>
</dbReference>
<dbReference type="EMBL" id="NKCI01000100">
    <property type="protein sequence ID" value="RSL55555.1"/>
    <property type="molecule type" value="Genomic_DNA"/>
</dbReference>
<dbReference type="Proteomes" id="UP000288168">
    <property type="component" value="Unassembled WGS sequence"/>
</dbReference>